<proteinExistence type="predicted"/>
<keyword evidence="2" id="KW-1185">Reference proteome</keyword>
<dbReference type="STRING" id="42157.A0A182EU42"/>
<name>A0A182EU42_ONCOC</name>
<accession>A0A182EU42</accession>
<dbReference type="EMBL" id="UYRW01008515">
    <property type="protein sequence ID" value="VDM96754.1"/>
    <property type="molecule type" value="Genomic_DNA"/>
</dbReference>
<dbReference type="GO" id="GO:0003723">
    <property type="term" value="F:RNA binding"/>
    <property type="evidence" value="ECO:0007669"/>
    <property type="project" value="InterPro"/>
</dbReference>
<dbReference type="WBParaSite" id="nOo.2.0.1.t11671-RA">
    <property type="protein sequence ID" value="nOo.2.0.1.t11671-RA"/>
    <property type="gene ID" value="nOo.2.0.1.g11671"/>
</dbReference>
<reference evidence="1 2" key="2">
    <citation type="submission" date="2018-08" db="EMBL/GenBank/DDBJ databases">
        <authorList>
            <person name="Laetsch R D."/>
            <person name="Stevens L."/>
            <person name="Kumar S."/>
            <person name="Blaxter L. M."/>
        </authorList>
    </citation>
    <scope>NUCLEOTIDE SEQUENCE [LARGE SCALE GENOMIC DNA]</scope>
</reference>
<dbReference type="Proteomes" id="UP000271087">
    <property type="component" value="Unassembled WGS sequence"/>
</dbReference>
<dbReference type="Gene3D" id="3.30.1370.10">
    <property type="entry name" value="K Homology domain, type 1"/>
    <property type="match status" value="1"/>
</dbReference>
<organism evidence="3">
    <name type="scientific">Onchocerca ochengi</name>
    <name type="common">Filarial nematode worm</name>
    <dbReference type="NCBI Taxonomy" id="42157"/>
    <lineage>
        <taxon>Eukaryota</taxon>
        <taxon>Metazoa</taxon>
        <taxon>Ecdysozoa</taxon>
        <taxon>Nematoda</taxon>
        <taxon>Chromadorea</taxon>
        <taxon>Rhabditida</taxon>
        <taxon>Spirurina</taxon>
        <taxon>Spiruromorpha</taxon>
        <taxon>Filarioidea</taxon>
        <taxon>Onchocercidae</taxon>
        <taxon>Onchocerca</taxon>
    </lineage>
</organism>
<gene>
    <name evidence="1" type="ORF">NOO_LOCUS11671</name>
</gene>
<sequence>DHRRESRLKNYPGWEHLSESLHLLVRANDETITRCTMKLANGVRRVKQYLREKQSINNNQSKKQ</sequence>
<dbReference type="AlphaFoldDB" id="A0A182EU42"/>
<evidence type="ECO:0000313" key="3">
    <source>
        <dbReference type="WBParaSite" id="nOo.2.0.1.t11671-RA"/>
    </source>
</evidence>
<dbReference type="OrthoDB" id="5837719at2759"/>
<reference evidence="3" key="1">
    <citation type="submission" date="2016-06" db="UniProtKB">
        <authorList>
            <consortium name="WormBaseParasite"/>
        </authorList>
    </citation>
    <scope>IDENTIFICATION</scope>
</reference>
<protein>
    <submittedName>
        <fullName evidence="3">Transposase</fullName>
    </submittedName>
</protein>
<dbReference type="InterPro" id="IPR036612">
    <property type="entry name" value="KH_dom_type_1_sf"/>
</dbReference>
<evidence type="ECO:0000313" key="1">
    <source>
        <dbReference type="EMBL" id="VDM96754.1"/>
    </source>
</evidence>
<evidence type="ECO:0000313" key="2">
    <source>
        <dbReference type="Proteomes" id="UP000271087"/>
    </source>
</evidence>